<proteinExistence type="inferred from homology"/>
<name>A0A0B2A686_9MICO</name>
<reference evidence="14 15" key="1">
    <citation type="submission" date="2014-11" db="EMBL/GenBank/DDBJ databases">
        <title>Genome sequence of Microbacterium mangrovi MUSC 115(T).</title>
        <authorList>
            <person name="Lee L.-H."/>
        </authorList>
    </citation>
    <scope>NUCLEOTIDE SEQUENCE [LARGE SCALE GENOMIC DNA]</scope>
    <source>
        <strain evidence="14 15">MUSC 115</strain>
    </source>
</reference>
<evidence type="ECO:0000313" key="15">
    <source>
        <dbReference type="Proteomes" id="UP000031030"/>
    </source>
</evidence>
<evidence type="ECO:0000256" key="3">
    <source>
        <dbReference type="ARBA" id="ARBA00022679"/>
    </source>
</evidence>
<dbReference type="SUPFAM" id="SSF51391">
    <property type="entry name" value="Thiamin phosphate synthase"/>
    <property type="match status" value="1"/>
</dbReference>
<comment type="caution">
    <text evidence="14">The sequence shown here is derived from an EMBL/GenBank/DDBJ whole genome shotgun (WGS) entry which is preliminary data.</text>
</comment>
<dbReference type="EMBL" id="JTDK01000011">
    <property type="protein sequence ID" value="KHK97224.1"/>
    <property type="molecule type" value="Genomic_DNA"/>
</dbReference>
<feature type="binding site" evidence="10">
    <location>
        <begin position="193"/>
        <end position="194"/>
    </location>
    <ligand>
        <name>2-[(2R,5Z)-2-carboxy-4-methylthiazol-5(2H)-ylidene]ethyl phosphate</name>
        <dbReference type="ChEBI" id="CHEBI:62899"/>
    </ligand>
</feature>
<comment type="cofactor">
    <cofactor evidence="10">
        <name>Mg(2+)</name>
        <dbReference type="ChEBI" id="CHEBI:18420"/>
    </cofactor>
    <text evidence="10">Binds 1 Mg(2+) ion per subunit.</text>
</comment>
<evidence type="ECO:0000256" key="9">
    <source>
        <dbReference type="ARBA" id="ARBA00047883"/>
    </source>
</evidence>
<dbReference type="InterPro" id="IPR036206">
    <property type="entry name" value="ThiamineP_synth_sf"/>
</dbReference>
<keyword evidence="4 10" id="KW-0479">Metal-binding</keyword>
<dbReference type="Pfam" id="PF02581">
    <property type="entry name" value="TMP-TENI"/>
    <property type="match status" value="1"/>
</dbReference>
<evidence type="ECO:0000256" key="10">
    <source>
        <dbReference type="HAMAP-Rule" id="MF_00097"/>
    </source>
</evidence>
<dbReference type="Gene3D" id="3.20.20.70">
    <property type="entry name" value="Aldolase class I"/>
    <property type="match status" value="1"/>
</dbReference>
<dbReference type="PANTHER" id="PTHR20857:SF15">
    <property type="entry name" value="THIAMINE-PHOSPHATE SYNTHASE"/>
    <property type="match status" value="1"/>
</dbReference>
<feature type="binding site" evidence="10">
    <location>
        <position position="94"/>
    </location>
    <ligand>
        <name>Mg(2+)</name>
        <dbReference type="ChEBI" id="CHEBI:18420"/>
    </ligand>
</feature>
<keyword evidence="6 10" id="KW-0784">Thiamine biosynthesis</keyword>
<feature type="domain" description="Thiamine phosphate synthase/TenI" evidence="13">
    <location>
        <begin position="8"/>
        <end position="196"/>
    </location>
</feature>
<comment type="function">
    <text evidence="1 10">Condenses 4-methyl-5-(beta-hydroxyethyl)thiazole monophosphate (THZ-P) and 2-methyl-4-amino-5-hydroxymethyl pyrimidine pyrophosphate (HMP-PP) to form thiamine monophosphate (TMP).</text>
</comment>
<feature type="binding site" evidence="10">
    <location>
        <begin position="142"/>
        <end position="144"/>
    </location>
    <ligand>
        <name>2-[(2R,5Z)-2-carboxy-4-methylthiazol-5(2H)-ylidene]ethyl phosphate</name>
        <dbReference type="ChEBI" id="CHEBI:62899"/>
    </ligand>
</feature>
<evidence type="ECO:0000256" key="8">
    <source>
        <dbReference type="ARBA" id="ARBA00047851"/>
    </source>
</evidence>
<comment type="similarity">
    <text evidence="10 11">Belongs to the thiamine-phosphate synthase family.</text>
</comment>
<dbReference type="InterPro" id="IPR034291">
    <property type="entry name" value="TMP_synthase"/>
</dbReference>
<gene>
    <name evidence="10" type="primary">thiE</name>
    <name evidence="14" type="ORF">LK09_13345</name>
</gene>
<evidence type="ECO:0000256" key="5">
    <source>
        <dbReference type="ARBA" id="ARBA00022842"/>
    </source>
</evidence>
<accession>A0A0B2A686</accession>
<dbReference type="GO" id="GO:0000287">
    <property type="term" value="F:magnesium ion binding"/>
    <property type="evidence" value="ECO:0007669"/>
    <property type="project" value="UniProtKB-UniRule"/>
</dbReference>
<organism evidence="14 15">
    <name type="scientific">Microbacterium mangrovi</name>
    <dbReference type="NCBI Taxonomy" id="1348253"/>
    <lineage>
        <taxon>Bacteria</taxon>
        <taxon>Bacillati</taxon>
        <taxon>Actinomycetota</taxon>
        <taxon>Actinomycetes</taxon>
        <taxon>Micrococcales</taxon>
        <taxon>Microbacteriaceae</taxon>
        <taxon>Microbacterium</taxon>
    </lineage>
</organism>
<dbReference type="HAMAP" id="MF_00097">
    <property type="entry name" value="TMP_synthase"/>
    <property type="match status" value="1"/>
</dbReference>
<feature type="binding site" evidence="10">
    <location>
        <position position="69"/>
    </location>
    <ligand>
        <name>4-amino-2-methyl-5-(diphosphooxymethyl)pyrimidine</name>
        <dbReference type="ChEBI" id="CHEBI:57841"/>
    </ligand>
</feature>
<evidence type="ECO:0000256" key="2">
    <source>
        <dbReference type="ARBA" id="ARBA00005165"/>
    </source>
</evidence>
<comment type="catalytic activity">
    <reaction evidence="9 10 11">
        <text>2-[(2R,5Z)-2-carboxy-4-methylthiazol-5(2H)-ylidene]ethyl phosphate + 4-amino-2-methyl-5-(diphosphooxymethyl)pyrimidine + 2 H(+) = thiamine phosphate + CO2 + diphosphate</text>
        <dbReference type="Rhea" id="RHEA:47844"/>
        <dbReference type="ChEBI" id="CHEBI:15378"/>
        <dbReference type="ChEBI" id="CHEBI:16526"/>
        <dbReference type="ChEBI" id="CHEBI:33019"/>
        <dbReference type="ChEBI" id="CHEBI:37575"/>
        <dbReference type="ChEBI" id="CHEBI:57841"/>
        <dbReference type="ChEBI" id="CHEBI:62899"/>
        <dbReference type="EC" id="2.5.1.3"/>
    </reaction>
</comment>
<dbReference type="RefSeq" id="WP_039400198.1">
    <property type="nucleotide sequence ID" value="NZ_JTDK01000011.1"/>
</dbReference>
<evidence type="ECO:0000256" key="1">
    <source>
        <dbReference type="ARBA" id="ARBA00003814"/>
    </source>
</evidence>
<feature type="binding site" evidence="10">
    <location>
        <position position="113"/>
    </location>
    <ligand>
        <name>4-amino-2-methyl-5-(diphosphooxymethyl)pyrimidine</name>
        <dbReference type="ChEBI" id="CHEBI:57841"/>
    </ligand>
</feature>
<dbReference type="InterPro" id="IPR013785">
    <property type="entry name" value="Aldolase_TIM"/>
</dbReference>
<dbReference type="UniPathway" id="UPA00060">
    <property type="reaction ID" value="UER00141"/>
</dbReference>
<dbReference type="AlphaFoldDB" id="A0A0B2A686"/>
<feature type="binding site" evidence="10">
    <location>
        <begin position="38"/>
        <end position="42"/>
    </location>
    <ligand>
        <name>4-amino-2-methyl-5-(diphosphooxymethyl)pyrimidine</name>
        <dbReference type="ChEBI" id="CHEBI:57841"/>
    </ligand>
</feature>
<keyword evidence="15" id="KW-1185">Reference proteome</keyword>
<dbReference type="CDD" id="cd00564">
    <property type="entry name" value="TMP_TenI"/>
    <property type="match status" value="1"/>
</dbReference>
<evidence type="ECO:0000256" key="4">
    <source>
        <dbReference type="ARBA" id="ARBA00022723"/>
    </source>
</evidence>
<feature type="binding site" evidence="10">
    <location>
        <position position="70"/>
    </location>
    <ligand>
        <name>Mg(2+)</name>
        <dbReference type="ChEBI" id="CHEBI:18420"/>
    </ligand>
</feature>
<dbReference type="Proteomes" id="UP000031030">
    <property type="component" value="Unassembled WGS sequence"/>
</dbReference>
<dbReference type="PANTHER" id="PTHR20857">
    <property type="entry name" value="THIAMINE-PHOSPHATE PYROPHOSPHORYLASE"/>
    <property type="match status" value="1"/>
</dbReference>
<evidence type="ECO:0000256" key="6">
    <source>
        <dbReference type="ARBA" id="ARBA00022977"/>
    </source>
</evidence>
<dbReference type="STRING" id="1348253.LK09_13345"/>
<protein>
    <recommendedName>
        <fullName evidence="10">Thiamine-phosphate synthase</fullName>
        <shortName evidence="10">TP synthase</shortName>
        <shortName evidence="10">TPS</shortName>
        <ecNumber evidence="10">2.5.1.3</ecNumber>
    </recommendedName>
    <alternativeName>
        <fullName evidence="10">Thiamine-phosphate pyrophosphorylase</fullName>
        <shortName evidence="10">TMP pyrophosphorylase</shortName>
        <shortName evidence="10">TMP-PPase</shortName>
    </alternativeName>
</protein>
<dbReference type="GO" id="GO:0005737">
    <property type="term" value="C:cytoplasm"/>
    <property type="evidence" value="ECO:0007669"/>
    <property type="project" value="TreeGrafter"/>
</dbReference>
<feature type="binding site" evidence="10">
    <location>
        <position position="173"/>
    </location>
    <ligand>
        <name>2-[(2R,5Z)-2-carboxy-4-methylthiazol-5(2H)-ylidene]ethyl phosphate</name>
        <dbReference type="ChEBI" id="CHEBI:62899"/>
    </ligand>
</feature>
<dbReference type="EC" id="2.5.1.3" evidence="10"/>
<evidence type="ECO:0000313" key="14">
    <source>
        <dbReference type="EMBL" id="KHK97224.1"/>
    </source>
</evidence>
<sequence length="221" mass="22388">MTALDLSLLLVTDARLCGERGVAAVVAEAVAGGVTAVQVREKHADDRAVLALVEQVAEAIDGRALLTVNDRLDVAVKARERGIRIDGVHLGQNDPSATRARTELGPDAVVGLTANRPEHFAAVSALPPGTVDYFGVGVIRPTATKPDHPEPLGIAGFAALAGASPLPCVAIGGITASDARALRDAGAAGIAVVSAICAASDPRTAAAGFVRAWSGAEAVRR</sequence>
<evidence type="ECO:0000259" key="13">
    <source>
        <dbReference type="Pfam" id="PF02581"/>
    </source>
</evidence>
<comment type="catalytic activity">
    <reaction evidence="7 10 11">
        <text>4-methyl-5-(2-phosphooxyethyl)-thiazole + 4-amino-2-methyl-5-(diphosphooxymethyl)pyrimidine + H(+) = thiamine phosphate + diphosphate</text>
        <dbReference type="Rhea" id="RHEA:22328"/>
        <dbReference type="ChEBI" id="CHEBI:15378"/>
        <dbReference type="ChEBI" id="CHEBI:33019"/>
        <dbReference type="ChEBI" id="CHEBI:37575"/>
        <dbReference type="ChEBI" id="CHEBI:57841"/>
        <dbReference type="ChEBI" id="CHEBI:58296"/>
        <dbReference type="EC" id="2.5.1.3"/>
    </reaction>
</comment>
<dbReference type="GO" id="GO:0004789">
    <property type="term" value="F:thiamine-phosphate diphosphorylase activity"/>
    <property type="evidence" value="ECO:0007669"/>
    <property type="project" value="UniProtKB-UniRule"/>
</dbReference>
<evidence type="ECO:0000256" key="12">
    <source>
        <dbReference type="RuleBase" id="RU004253"/>
    </source>
</evidence>
<dbReference type="InterPro" id="IPR022998">
    <property type="entry name" value="ThiamineP_synth_TenI"/>
</dbReference>
<dbReference type="GO" id="GO:0009228">
    <property type="term" value="P:thiamine biosynthetic process"/>
    <property type="evidence" value="ECO:0007669"/>
    <property type="project" value="UniProtKB-KW"/>
</dbReference>
<evidence type="ECO:0000256" key="7">
    <source>
        <dbReference type="ARBA" id="ARBA00047334"/>
    </source>
</evidence>
<feature type="binding site" evidence="10">
    <location>
        <position position="145"/>
    </location>
    <ligand>
        <name>4-amino-2-methyl-5-(diphosphooxymethyl)pyrimidine</name>
        <dbReference type="ChEBI" id="CHEBI:57841"/>
    </ligand>
</feature>
<evidence type="ECO:0000256" key="11">
    <source>
        <dbReference type="RuleBase" id="RU003826"/>
    </source>
</evidence>
<keyword evidence="3 10" id="KW-0808">Transferase</keyword>
<keyword evidence="5 10" id="KW-0460">Magnesium</keyword>
<dbReference type="OrthoDB" id="3243336at2"/>
<comment type="pathway">
    <text evidence="2 10 12">Cofactor biosynthesis; thiamine diphosphate biosynthesis; thiamine phosphate from 4-amino-2-methyl-5-diphosphomethylpyrimidine and 4-methyl-5-(2-phosphoethyl)-thiazole: step 1/1.</text>
</comment>
<comment type="catalytic activity">
    <reaction evidence="8 10 11">
        <text>2-(2-carboxy-4-methylthiazol-5-yl)ethyl phosphate + 4-amino-2-methyl-5-(diphosphooxymethyl)pyrimidine + 2 H(+) = thiamine phosphate + CO2 + diphosphate</text>
        <dbReference type="Rhea" id="RHEA:47848"/>
        <dbReference type="ChEBI" id="CHEBI:15378"/>
        <dbReference type="ChEBI" id="CHEBI:16526"/>
        <dbReference type="ChEBI" id="CHEBI:33019"/>
        <dbReference type="ChEBI" id="CHEBI:37575"/>
        <dbReference type="ChEBI" id="CHEBI:57841"/>
        <dbReference type="ChEBI" id="CHEBI:62890"/>
        <dbReference type="EC" id="2.5.1.3"/>
    </reaction>
</comment>
<dbReference type="GO" id="GO:0009229">
    <property type="term" value="P:thiamine diphosphate biosynthetic process"/>
    <property type="evidence" value="ECO:0007669"/>
    <property type="project" value="UniProtKB-UniRule"/>
</dbReference>
<dbReference type="NCBIfam" id="TIGR00693">
    <property type="entry name" value="thiE"/>
    <property type="match status" value="1"/>
</dbReference>